<dbReference type="Proteomes" id="UP000278351">
    <property type="component" value="Unassembled WGS sequence"/>
</dbReference>
<evidence type="ECO:0000313" key="1">
    <source>
        <dbReference type="EMBL" id="RPE09745.1"/>
    </source>
</evidence>
<dbReference type="OrthoDB" id="9861489at2"/>
<dbReference type="EMBL" id="RPDH01000002">
    <property type="protein sequence ID" value="RPE09745.1"/>
    <property type="molecule type" value="Genomic_DNA"/>
</dbReference>
<dbReference type="RefSeq" id="WP_123848725.1">
    <property type="nucleotide sequence ID" value="NZ_RPDH01000002.1"/>
</dbReference>
<name>A0A3N4PPU0_9BACT</name>
<keyword evidence="2" id="KW-1185">Reference proteome</keyword>
<protein>
    <submittedName>
        <fullName evidence="1">Uncharacterized protein</fullName>
    </submittedName>
</protein>
<proteinExistence type="predicted"/>
<dbReference type="AlphaFoldDB" id="A0A3N4PPU0"/>
<sequence length="124" mass="14286">MTEIKHRIGYCIANQYTYFKALSNLSREFKAKLCLELGWTSTTFDNSLNSSREAKNIEREAIHKVAYELLEGIIKQNFRVLETEFTIDISALETKAQSLNSEINYIKSHVSLFTQKFTDGTAEH</sequence>
<organism evidence="1 2">
    <name type="scientific">Chitinophaga lutea</name>
    <dbReference type="NCBI Taxonomy" id="2488634"/>
    <lineage>
        <taxon>Bacteria</taxon>
        <taxon>Pseudomonadati</taxon>
        <taxon>Bacteroidota</taxon>
        <taxon>Chitinophagia</taxon>
        <taxon>Chitinophagales</taxon>
        <taxon>Chitinophagaceae</taxon>
        <taxon>Chitinophaga</taxon>
    </lineage>
</organism>
<comment type="caution">
    <text evidence="1">The sequence shown here is derived from an EMBL/GenBank/DDBJ whole genome shotgun (WGS) entry which is preliminary data.</text>
</comment>
<accession>A0A3N4PPU0</accession>
<evidence type="ECO:0000313" key="2">
    <source>
        <dbReference type="Proteomes" id="UP000278351"/>
    </source>
</evidence>
<gene>
    <name evidence="1" type="ORF">EGT74_22495</name>
</gene>
<reference evidence="1 2" key="1">
    <citation type="submission" date="2018-11" db="EMBL/GenBank/DDBJ databases">
        <title>Chitinophaga lutea sp.nov., isolate from arsenic contaminated soil.</title>
        <authorList>
            <person name="Zong Y."/>
        </authorList>
    </citation>
    <scope>NUCLEOTIDE SEQUENCE [LARGE SCALE GENOMIC DNA]</scope>
    <source>
        <strain evidence="1 2">ZY74</strain>
    </source>
</reference>